<gene>
    <name evidence="1" type="ORF">ERUC_LOCUS12673</name>
</gene>
<accession>A0ABC8JLJ1</accession>
<reference evidence="1 2" key="1">
    <citation type="submission" date="2022-03" db="EMBL/GenBank/DDBJ databases">
        <authorList>
            <person name="Macdonald S."/>
            <person name="Ahmed S."/>
            <person name="Newling K."/>
        </authorList>
    </citation>
    <scope>NUCLEOTIDE SEQUENCE [LARGE SCALE GENOMIC DNA]</scope>
</reference>
<organism evidence="1 2">
    <name type="scientific">Eruca vesicaria subsp. sativa</name>
    <name type="common">Garden rocket</name>
    <name type="synonym">Eruca sativa</name>
    <dbReference type="NCBI Taxonomy" id="29727"/>
    <lineage>
        <taxon>Eukaryota</taxon>
        <taxon>Viridiplantae</taxon>
        <taxon>Streptophyta</taxon>
        <taxon>Embryophyta</taxon>
        <taxon>Tracheophyta</taxon>
        <taxon>Spermatophyta</taxon>
        <taxon>Magnoliopsida</taxon>
        <taxon>eudicotyledons</taxon>
        <taxon>Gunneridae</taxon>
        <taxon>Pentapetalae</taxon>
        <taxon>rosids</taxon>
        <taxon>malvids</taxon>
        <taxon>Brassicales</taxon>
        <taxon>Brassicaceae</taxon>
        <taxon>Brassiceae</taxon>
        <taxon>Eruca</taxon>
    </lineage>
</organism>
<keyword evidence="2" id="KW-1185">Reference proteome</keyword>
<comment type="caution">
    <text evidence="1">The sequence shown here is derived from an EMBL/GenBank/DDBJ whole genome shotgun (WGS) entry which is preliminary data.</text>
</comment>
<dbReference type="Proteomes" id="UP001642260">
    <property type="component" value="Unassembled WGS sequence"/>
</dbReference>
<dbReference type="AlphaFoldDB" id="A0ABC8JLJ1"/>
<proteinExistence type="predicted"/>
<evidence type="ECO:0000313" key="1">
    <source>
        <dbReference type="EMBL" id="CAH8332651.1"/>
    </source>
</evidence>
<evidence type="ECO:0000313" key="2">
    <source>
        <dbReference type="Proteomes" id="UP001642260"/>
    </source>
</evidence>
<name>A0ABC8JLJ1_ERUVS</name>
<sequence length="75" mass="8671">MEHQFLIRFLPSTRLGEVHTNVPIIKSDRFMVRRYDHLQVLASTNLELPISTQHCLVMLLVKSDLSTRVVTQPTV</sequence>
<dbReference type="EMBL" id="CAKOAT010119822">
    <property type="protein sequence ID" value="CAH8332651.1"/>
    <property type="molecule type" value="Genomic_DNA"/>
</dbReference>
<protein>
    <submittedName>
        <fullName evidence="1">Uncharacterized protein</fullName>
    </submittedName>
</protein>